<dbReference type="Proteomes" id="UP001172102">
    <property type="component" value="Unassembled WGS sequence"/>
</dbReference>
<dbReference type="PROSITE" id="PS50127">
    <property type="entry name" value="UBC_2"/>
    <property type="match status" value="1"/>
</dbReference>
<protein>
    <submittedName>
        <fullName evidence="2">Prion-inhibition and propagation-domain-containing protein</fullName>
    </submittedName>
</protein>
<dbReference type="SMART" id="SM00212">
    <property type="entry name" value="UBCc"/>
    <property type="match status" value="1"/>
</dbReference>
<accession>A0AA40B000</accession>
<evidence type="ECO:0000313" key="3">
    <source>
        <dbReference type="Proteomes" id="UP001172102"/>
    </source>
</evidence>
<keyword evidence="3" id="KW-1185">Reference proteome</keyword>
<gene>
    <name evidence="2" type="ORF">B0H67DRAFT_569599</name>
</gene>
<organism evidence="2 3">
    <name type="scientific">Lasiosphaeris hirsuta</name>
    <dbReference type="NCBI Taxonomy" id="260670"/>
    <lineage>
        <taxon>Eukaryota</taxon>
        <taxon>Fungi</taxon>
        <taxon>Dikarya</taxon>
        <taxon>Ascomycota</taxon>
        <taxon>Pezizomycotina</taxon>
        <taxon>Sordariomycetes</taxon>
        <taxon>Sordariomycetidae</taxon>
        <taxon>Sordariales</taxon>
        <taxon>Lasiosphaeriaceae</taxon>
        <taxon>Lasiosphaeris</taxon>
    </lineage>
</organism>
<dbReference type="AlphaFoldDB" id="A0AA40B000"/>
<dbReference type="Pfam" id="PF00179">
    <property type="entry name" value="UQ_con"/>
    <property type="match status" value="1"/>
</dbReference>
<dbReference type="InterPro" id="IPR016135">
    <property type="entry name" value="UBQ-conjugating_enzyme/RWD"/>
</dbReference>
<dbReference type="InterPro" id="IPR000608">
    <property type="entry name" value="UBC"/>
</dbReference>
<dbReference type="InterPro" id="IPR038305">
    <property type="entry name" value="HeLo_sf"/>
</dbReference>
<name>A0AA40B000_9PEZI</name>
<dbReference type="EMBL" id="JAUKUA010000002">
    <property type="protein sequence ID" value="KAK0725113.1"/>
    <property type="molecule type" value="Genomic_DNA"/>
</dbReference>
<dbReference type="Gene3D" id="3.10.110.10">
    <property type="entry name" value="Ubiquitin Conjugating Enzyme"/>
    <property type="match status" value="1"/>
</dbReference>
<evidence type="ECO:0000259" key="1">
    <source>
        <dbReference type="PROSITE" id="PS50127"/>
    </source>
</evidence>
<feature type="domain" description="UBC core" evidence="1">
    <location>
        <begin position="371"/>
        <end position="537"/>
    </location>
</feature>
<dbReference type="SUPFAM" id="SSF54495">
    <property type="entry name" value="UBC-like"/>
    <property type="match status" value="1"/>
</dbReference>
<keyword evidence="2" id="KW-0034">Amyloid</keyword>
<evidence type="ECO:0000313" key="2">
    <source>
        <dbReference type="EMBL" id="KAK0725113.1"/>
    </source>
</evidence>
<dbReference type="Pfam" id="PF14479">
    <property type="entry name" value="HeLo"/>
    <property type="match status" value="1"/>
</dbReference>
<dbReference type="InterPro" id="IPR029498">
    <property type="entry name" value="HeLo_dom"/>
</dbReference>
<proteinExistence type="predicted"/>
<dbReference type="Gene3D" id="1.20.120.1020">
    <property type="entry name" value="Prion-inhibition and propagation, HeLo domain"/>
    <property type="match status" value="1"/>
</dbReference>
<sequence>MEVAGLVLGTLGIAGLFKSCVENFDIVVRAKDFSEEFDLLCTQLSLQRVRLLIWGESLGLVPRENGKSCYNTAVDRSDIRPAIESTLHHLRNLLAKADVITGRYETQEGLQPSALLQNESKGMTIFKSKFDKFKARLRQAQKDAPTWKITRWSVHDYNKFRELITAIRELLDSLESITTALGLLQQQQAALVEEVESLSDTKSLRLLQTVASRSSASAALKAISDTASYRISLIESSIDGRSFHTALTHRAATAPSTIYSVAHAPNAYDAVLAAGADSRSKGKETASTQIPPAGRVVISQAPAHISPTEVPQHQRWMASLAHRRDNRSREHTFTAEDLSYGSQLKAIREGDEAAWRERSARLIQEADKGSSLAQRAFVELRAIRRAKIPFISASPVRDRLDCLLASVEGPPGTPYEGGVFWITVKLIPHKPPTLRFHTRIYHPNIDCTGKLCASFEEWWTDENLRRYMRTLTDMNAPWFSENRSNTFSLGAILVALCSLLASPNVDDPLVPEIAETYITNYDGYVRAARLYTMKYALDTNAPLDAVFADDDDSGAVDPDSVSRLRGADPAASASLAAASVHSASRPASFDTVSLGIDIRETDCAVPKPDLNTSVPHQPVFDTEATWNSVKSSSSNSVQYLLNMMQAQTDRIFLQYLINNTARGSRFEGNPLRVHPRGTEAAERRSSEATERVRKHGVPKKYFICHWESDQKPILLLNNAFDANSLGEWVFYWAVESGLSRGQVRWVKRLWSELIRLSCSMKLAMKALDHQLPLPHFMTVADFLASAERAVDQLQELVKPLEVPVLEWCTTKASALMSDAARSRTACCMVVRSILNEVEQDETAAMIMSRFQELREEFEDHCVGILDAQLREA</sequence>
<dbReference type="PANTHER" id="PTHR24068">
    <property type="entry name" value="UBIQUITIN-CONJUGATING ENZYME E2"/>
    <property type="match status" value="1"/>
</dbReference>
<keyword evidence="2" id="KW-0640">Prion</keyword>
<comment type="caution">
    <text evidence="2">The sequence shown here is derived from an EMBL/GenBank/DDBJ whole genome shotgun (WGS) entry which is preliminary data.</text>
</comment>
<reference evidence="2" key="1">
    <citation type="submission" date="2023-06" db="EMBL/GenBank/DDBJ databases">
        <title>Genome-scale phylogeny and comparative genomics of the fungal order Sordariales.</title>
        <authorList>
            <consortium name="Lawrence Berkeley National Laboratory"/>
            <person name="Hensen N."/>
            <person name="Bonometti L."/>
            <person name="Westerberg I."/>
            <person name="Brannstrom I.O."/>
            <person name="Guillou S."/>
            <person name="Cros-Aarteil S."/>
            <person name="Calhoun S."/>
            <person name="Haridas S."/>
            <person name="Kuo A."/>
            <person name="Mondo S."/>
            <person name="Pangilinan J."/>
            <person name="Riley R."/>
            <person name="Labutti K."/>
            <person name="Andreopoulos B."/>
            <person name="Lipzen A."/>
            <person name="Chen C."/>
            <person name="Yanf M."/>
            <person name="Daum C."/>
            <person name="Ng V."/>
            <person name="Clum A."/>
            <person name="Steindorff A."/>
            <person name="Ohm R."/>
            <person name="Martin F."/>
            <person name="Silar P."/>
            <person name="Natvig D."/>
            <person name="Lalanne C."/>
            <person name="Gautier V."/>
            <person name="Ament-Velasquez S.L."/>
            <person name="Kruys A."/>
            <person name="Hutchinson M.I."/>
            <person name="Powell A.J."/>
            <person name="Barry K."/>
            <person name="Miller A.N."/>
            <person name="Grigoriev I.V."/>
            <person name="Debuchy R."/>
            <person name="Gladieux P."/>
            <person name="Thoren M.H."/>
            <person name="Johannesson H."/>
        </authorList>
    </citation>
    <scope>NUCLEOTIDE SEQUENCE</scope>
    <source>
        <strain evidence="2">SMH4607-1</strain>
    </source>
</reference>